<dbReference type="Pfam" id="PF13715">
    <property type="entry name" value="CarbopepD_reg_2"/>
    <property type="match status" value="1"/>
</dbReference>
<evidence type="ECO:0000313" key="4">
    <source>
        <dbReference type="Proteomes" id="UP000320811"/>
    </source>
</evidence>
<reference evidence="3 4" key="1">
    <citation type="submission" date="2019-06" db="EMBL/GenBank/DDBJ databases">
        <title>Sorghum-associated microbial communities from plants grown in Nebraska, USA.</title>
        <authorList>
            <person name="Schachtman D."/>
        </authorList>
    </citation>
    <scope>NUCLEOTIDE SEQUENCE [LARGE SCALE GENOMIC DNA]</scope>
    <source>
        <strain evidence="3 4">1209</strain>
    </source>
</reference>
<proteinExistence type="inferred from homology"/>
<comment type="similarity">
    <text evidence="1">Belongs to the TonB-dependent receptor family.</text>
</comment>
<organism evidence="3 4">
    <name type="scientific">Chitinophaga polysaccharea</name>
    <dbReference type="NCBI Taxonomy" id="1293035"/>
    <lineage>
        <taxon>Bacteria</taxon>
        <taxon>Pseudomonadati</taxon>
        <taxon>Bacteroidota</taxon>
        <taxon>Chitinophagia</taxon>
        <taxon>Chitinophagales</taxon>
        <taxon>Chitinophagaceae</taxon>
        <taxon>Chitinophaga</taxon>
    </lineage>
</organism>
<dbReference type="PROSITE" id="PS52016">
    <property type="entry name" value="TONB_DEPENDENT_REC_3"/>
    <property type="match status" value="1"/>
</dbReference>
<comment type="caution">
    <text evidence="3">The sequence shown here is derived from an EMBL/GenBank/DDBJ whole genome shotgun (WGS) entry which is preliminary data.</text>
</comment>
<name>A0A561PC49_9BACT</name>
<dbReference type="InterPro" id="IPR008969">
    <property type="entry name" value="CarboxyPept-like_regulatory"/>
</dbReference>
<keyword evidence="1" id="KW-0813">Transport</keyword>
<evidence type="ECO:0000313" key="3">
    <source>
        <dbReference type="EMBL" id="TWF35701.1"/>
    </source>
</evidence>
<accession>A0A561PC49</accession>
<dbReference type="Gene3D" id="2.170.130.10">
    <property type="entry name" value="TonB-dependent receptor, plug domain"/>
    <property type="match status" value="1"/>
</dbReference>
<dbReference type="InterPro" id="IPR012910">
    <property type="entry name" value="Plug_dom"/>
</dbReference>
<dbReference type="SUPFAM" id="SSF49464">
    <property type="entry name" value="Carboxypeptidase regulatory domain-like"/>
    <property type="match status" value="1"/>
</dbReference>
<keyword evidence="4" id="KW-1185">Reference proteome</keyword>
<dbReference type="Proteomes" id="UP000320811">
    <property type="component" value="Unassembled WGS sequence"/>
</dbReference>
<keyword evidence="1" id="KW-0812">Transmembrane</keyword>
<protein>
    <submittedName>
        <fullName evidence="3">TonB-linked SusC/RagA family outer membrane protein</fullName>
    </submittedName>
</protein>
<dbReference type="EMBL" id="VIWO01000008">
    <property type="protein sequence ID" value="TWF35701.1"/>
    <property type="molecule type" value="Genomic_DNA"/>
</dbReference>
<gene>
    <name evidence="3" type="ORF">FHW36_10857</name>
</gene>
<dbReference type="InterPro" id="IPR023996">
    <property type="entry name" value="TonB-dep_OMP_SusC/RagA"/>
</dbReference>
<keyword evidence="1" id="KW-1134">Transmembrane beta strand</keyword>
<dbReference type="InterPro" id="IPR023997">
    <property type="entry name" value="TonB-dep_OMP_SusC/RagA_CS"/>
</dbReference>
<evidence type="ECO:0000259" key="2">
    <source>
        <dbReference type="Pfam" id="PF07715"/>
    </source>
</evidence>
<dbReference type="SUPFAM" id="SSF56935">
    <property type="entry name" value="Porins"/>
    <property type="match status" value="1"/>
</dbReference>
<sequence length="1178" mass="129999">MLFIDFRKGTRTGPLCFTLTGNTGDQFTRESSTIKKTTGMKKNWRGISKVSRMRPCQAKIFSVMKWTAVFMLAACLQVSAKGFSQEITLSVEKVPLKKVFLQLQQQTGYYFLCDLDLLSKDDLVSIHVEKGSIDKVLSLCFPSNNYTYSVVEKTILIKKKEAPSVATPKDSLPVLRGVVTGGKGAPIPGVTVKVKGSSKGTVTNGNGEYALSGVPPESVITFTFIGMKTVEAKLEGKRALDIIMEENVVGMNEIVAVGYGTQKKISMTGAISTIQAKDMDKIPASNLSNVLAGRLAGMYVRSSTGAPGTGSSVRVRASASWNASDPLYVIDGIVRDKTSFDALDPNEVDQISVLKDAASAAVYGSRAANGVILVTTKKGVSGKMRVEYNAIFSTERVSSYPKYMDMKTALKTTQSVEGGISDEEIDWVLKANPGGMANFNAVYKNPNSQKHSVSLSGGNDKFTYYFGGSFFNENGFLPNVWYKKYNLRSNISSKITKDLTVSLNLANTYGTSNRFNFLDDNSADLSGLWGKLLYWDVFSIPYVDGKPVNPGWVGNLPEMMKNSGYMRNNDQHVDALIKVDYNVPFVQGLSLHTSYSRNIDNNFVKEFGQKQTLYNFKRTGPNSRIVTDEIIGTVKSGNPVLEYISNEYTKSDAYQFNTQINYDRHFGKHYIGATAVYEQYEYQSYYFGASRNNFPLFPVDQFFAASKNNSDWGTTGKEGQDARLSYIGRLIYEYGGKYFFSSSVRRDGSIKFAPDQRWGWFPSVSGGWLASEESWYKSSNLFKTVNMIKLRGSYGITGDDGIGGWKWVDQYNIQTSTFYVGNPANAMPRLSYGGIPTSSLTWEKSKSVNIGVDLRILDQLSFTTELWKKHTYEILGERALVLPSEFGGKLPASNYGIGDAKGIDFELGFTSNPSKAFTYNIKGTFGLATTKTILKDHATNVQPYDNPEGKTSSYGTGYQATGILRSQADIDKLPANYTILGAKPELGMMNFEDISGPDGKPDGKIDSYDKKVIGNYMGPDKAPVSFGLLLNFNYKGFTLDMLFAGTAGFNLTYNDAWGRSLGGGGKIPIYHEDAWSSTNPGGSTPKLYTGGDARANGYKEVSTYNTYRADFVRMKYLNLGYNIPKSVLRITGISNIQVYASGTNLFYLSKFKFYDPEIGGFTSYPIMKNFVLGFNVQF</sequence>
<dbReference type="OrthoDB" id="9768177at2"/>
<dbReference type="Pfam" id="PF07715">
    <property type="entry name" value="Plug"/>
    <property type="match status" value="1"/>
</dbReference>
<keyword evidence="1" id="KW-0472">Membrane</keyword>
<dbReference type="Gene3D" id="2.60.40.1120">
    <property type="entry name" value="Carboxypeptidase-like, regulatory domain"/>
    <property type="match status" value="1"/>
</dbReference>
<dbReference type="GO" id="GO:0009279">
    <property type="term" value="C:cell outer membrane"/>
    <property type="evidence" value="ECO:0007669"/>
    <property type="project" value="UniProtKB-SubCell"/>
</dbReference>
<dbReference type="AlphaFoldDB" id="A0A561PC49"/>
<feature type="domain" description="TonB-dependent receptor plug" evidence="2">
    <location>
        <begin position="264"/>
        <end position="371"/>
    </location>
</feature>
<dbReference type="InterPro" id="IPR037066">
    <property type="entry name" value="Plug_dom_sf"/>
</dbReference>
<comment type="subcellular location">
    <subcellularLocation>
        <location evidence="1">Cell outer membrane</location>
        <topology evidence="1">Multi-pass membrane protein</topology>
    </subcellularLocation>
</comment>
<keyword evidence="1" id="KW-0998">Cell outer membrane</keyword>
<evidence type="ECO:0000256" key="1">
    <source>
        <dbReference type="PROSITE-ProRule" id="PRU01360"/>
    </source>
</evidence>
<dbReference type="InterPro" id="IPR039426">
    <property type="entry name" value="TonB-dep_rcpt-like"/>
</dbReference>
<dbReference type="NCBIfam" id="TIGR04057">
    <property type="entry name" value="SusC_RagA_signa"/>
    <property type="match status" value="1"/>
</dbReference>
<dbReference type="NCBIfam" id="TIGR04056">
    <property type="entry name" value="OMP_RagA_SusC"/>
    <property type="match status" value="1"/>
</dbReference>